<evidence type="ECO:0000313" key="1">
    <source>
        <dbReference type="EMBL" id="JAH77689.1"/>
    </source>
</evidence>
<reference evidence="1" key="2">
    <citation type="journal article" date="2015" name="Fish Shellfish Immunol.">
        <title>Early steps in the European eel (Anguilla anguilla)-Vibrio vulnificus interaction in the gills: Role of the RtxA13 toxin.</title>
        <authorList>
            <person name="Callol A."/>
            <person name="Pajuelo D."/>
            <person name="Ebbesson L."/>
            <person name="Teles M."/>
            <person name="MacKenzie S."/>
            <person name="Amaro C."/>
        </authorList>
    </citation>
    <scope>NUCLEOTIDE SEQUENCE</scope>
</reference>
<accession>A0A0E9VHS1</accession>
<proteinExistence type="predicted"/>
<protein>
    <submittedName>
        <fullName evidence="1">Uncharacterized protein</fullName>
    </submittedName>
</protein>
<dbReference type="AlphaFoldDB" id="A0A0E9VHS1"/>
<name>A0A0E9VHS1_ANGAN</name>
<dbReference type="EMBL" id="GBXM01030888">
    <property type="protein sequence ID" value="JAH77689.1"/>
    <property type="molecule type" value="Transcribed_RNA"/>
</dbReference>
<sequence>MGLTDSDRQQASQPMRFYLRGGQRGPCLFLVFVPTSGP</sequence>
<organism evidence="1">
    <name type="scientific">Anguilla anguilla</name>
    <name type="common">European freshwater eel</name>
    <name type="synonym">Muraena anguilla</name>
    <dbReference type="NCBI Taxonomy" id="7936"/>
    <lineage>
        <taxon>Eukaryota</taxon>
        <taxon>Metazoa</taxon>
        <taxon>Chordata</taxon>
        <taxon>Craniata</taxon>
        <taxon>Vertebrata</taxon>
        <taxon>Euteleostomi</taxon>
        <taxon>Actinopterygii</taxon>
        <taxon>Neopterygii</taxon>
        <taxon>Teleostei</taxon>
        <taxon>Anguilliformes</taxon>
        <taxon>Anguillidae</taxon>
        <taxon>Anguilla</taxon>
    </lineage>
</organism>
<reference evidence="1" key="1">
    <citation type="submission" date="2014-11" db="EMBL/GenBank/DDBJ databases">
        <authorList>
            <person name="Amaro Gonzalez C."/>
        </authorList>
    </citation>
    <scope>NUCLEOTIDE SEQUENCE</scope>
</reference>